<organism evidence="1">
    <name type="scientific">Neisseria meningitidis alpha153</name>
    <dbReference type="NCBI Taxonomy" id="663926"/>
    <lineage>
        <taxon>Bacteria</taxon>
        <taxon>Pseudomonadati</taxon>
        <taxon>Pseudomonadota</taxon>
        <taxon>Betaproteobacteria</taxon>
        <taxon>Neisseriales</taxon>
        <taxon>Neisseriaceae</taxon>
        <taxon>Neisseria</taxon>
    </lineage>
</organism>
<proteinExistence type="predicted"/>
<dbReference type="EMBL" id="AM889137">
    <property type="protein sequence ID" value="CBA04591.1"/>
    <property type="molecule type" value="Genomic_DNA"/>
</dbReference>
<accession>C6SB55</accession>
<name>C6SB55_NEIME</name>
<gene>
    <name evidence="1" type="ORF">NME_0516</name>
</gene>
<dbReference type="AlphaFoldDB" id="C6SB55"/>
<evidence type="ECO:0000313" key="1">
    <source>
        <dbReference type="EMBL" id="CBA04591.1"/>
    </source>
</evidence>
<reference evidence="1" key="1">
    <citation type="journal article" date="2008" name="Proc. Natl. Acad. Sci. U.S.A.">
        <title>Whole-genome comparison of disease and carriage strains provides insights into virulence evolution in Neisseria meningitidis.</title>
        <authorList>
            <person name="Schoen C."/>
            <person name="Blom J."/>
            <person name="Claus H."/>
            <person name="Schramm-Glueck A."/>
            <person name="Brandt P."/>
            <person name="Mueller T."/>
            <person name="Goesmann A."/>
            <person name="Joseph B."/>
            <person name="Konietzny S."/>
            <person name="Kurzai O."/>
            <person name="Schmitt C."/>
            <person name="Friedrich T."/>
            <person name="Linke B."/>
            <person name="Vogel U."/>
            <person name="Frosch M."/>
        </authorList>
    </citation>
    <scope>NUCLEOTIDE SEQUENCE</scope>
    <source>
        <strain evidence="1">Alpha153</strain>
    </source>
</reference>
<sequence>MNRRRKQCRLKICKQVFRRHLQLIKIKLSQGSTAVIPVRAGIRTPRHGNPSAVIPAKAGI</sequence>
<protein>
    <submittedName>
        <fullName evidence="1">Uncharacterized protein</fullName>
    </submittedName>
</protein>